<dbReference type="PANTHER" id="PTHR11851:SF226">
    <property type="entry name" value="CYTOCHROME B-C1 COMPLEX SUBUNIT 2, MITOCHONDRIAL"/>
    <property type="match status" value="1"/>
</dbReference>
<accession>A0A8B8I0F0</accession>
<keyword evidence="2" id="KW-1185">Reference proteome</keyword>
<reference evidence="3" key="1">
    <citation type="submission" date="2025-08" db="UniProtKB">
        <authorList>
            <consortium name="RefSeq"/>
        </authorList>
    </citation>
    <scope>IDENTIFICATION</scope>
    <source>
        <tissue evidence="3">Whole body</tissue>
    </source>
</reference>
<dbReference type="Proteomes" id="UP001652626">
    <property type="component" value="Chromosome 14"/>
</dbReference>
<dbReference type="OrthoDB" id="6369905at2759"/>
<dbReference type="PANTHER" id="PTHR11851">
    <property type="entry name" value="METALLOPROTEASE"/>
    <property type="match status" value="1"/>
</dbReference>
<gene>
    <name evidence="3" type="primary">LOC113395990</name>
</gene>
<evidence type="ECO:0000313" key="3">
    <source>
        <dbReference type="RefSeq" id="XP_026489536.2"/>
    </source>
</evidence>
<dbReference type="GeneID" id="113395990"/>
<dbReference type="GO" id="GO:0005739">
    <property type="term" value="C:mitochondrion"/>
    <property type="evidence" value="ECO:0007669"/>
    <property type="project" value="TreeGrafter"/>
</dbReference>
<sequence>MKKLLSIFLIHIKKLSTSKHDRSVCWPKCSYGPMEVQRSEMLNGIKIVAANTSGAMMAACTIMFQAGSRYESSNFLGASHFLRAASSGSGCGFTAFSKLRVLQQHGAYLTCSSDRQSISYTLQCPLLYFSKLKYYLLDTAVRCCYHDWEISDRKSLVRGDLARIDPEQRVLDLIQKALWAGPLANSVFCEDERIDQMSGDILNDYVMCNFKSSNCCVASVGVPFEETMKLAEQINTRREKPKLKDCPSSKPRAGFEYYDLGSGSDTWIAVAVPSCGTDDLNNLFKHAIVAAACGVDNMQQGQHELDRVPQPPLGLMTGADIFTNFRAFNISYADTGIFGIVAKTKSVTANRNALAVSEFLANVGDINFTQIQDGKKRLQLSLALHEEDCVKVSEGLALQLANNVQIDSVHNCFSMIDMISLDEIKATATSLSMNCKHMAVAIVGDLGVVPTDEEILKR</sequence>
<dbReference type="GO" id="GO:0046872">
    <property type="term" value="F:metal ion binding"/>
    <property type="evidence" value="ECO:0007669"/>
    <property type="project" value="InterPro"/>
</dbReference>
<organism evidence="2 3">
    <name type="scientific">Vanessa tameamea</name>
    <name type="common">Kamehameha butterfly</name>
    <dbReference type="NCBI Taxonomy" id="334116"/>
    <lineage>
        <taxon>Eukaryota</taxon>
        <taxon>Metazoa</taxon>
        <taxon>Ecdysozoa</taxon>
        <taxon>Arthropoda</taxon>
        <taxon>Hexapoda</taxon>
        <taxon>Insecta</taxon>
        <taxon>Pterygota</taxon>
        <taxon>Neoptera</taxon>
        <taxon>Endopterygota</taxon>
        <taxon>Lepidoptera</taxon>
        <taxon>Glossata</taxon>
        <taxon>Ditrysia</taxon>
        <taxon>Papilionoidea</taxon>
        <taxon>Nymphalidae</taxon>
        <taxon>Nymphalinae</taxon>
        <taxon>Vanessa</taxon>
    </lineage>
</organism>
<dbReference type="AlphaFoldDB" id="A0A8B8I0F0"/>
<feature type="domain" description="Peptidase M16 N-terminal" evidence="1">
    <location>
        <begin position="47"/>
        <end position="190"/>
    </location>
</feature>
<protein>
    <submittedName>
        <fullName evidence="3">Cytochrome b-c1 complex subunit 2, mitochondrial-like</fullName>
    </submittedName>
</protein>
<dbReference type="InterPro" id="IPR011765">
    <property type="entry name" value="Pept_M16_N"/>
</dbReference>
<dbReference type="OMA" id="GSRYETH"/>
<evidence type="ECO:0000313" key="2">
    <source>
        <dbReference type="Proteomes" id="UP001652626"/>
    </source>
</evidence>
<dbReference type="SUPFAM" id="SSF63411">
    <property type="entry name" value="LuxS/MPP-like metallohydrolase"/>
    <property type="match status" value="2"/>
</dbReference>
<proteinExistence type="predicted"/>
<dbReference type="Gene3D" id="3.30.830.10">
    <property type="entry name" value="Metalloenzyme, LuxS/M16 peptidase-like"/>
    <property type="match status" value="2"/>
</dbReference>
<evidence type="ECO:0000259" key="1">
    <source>
        <dbReference type="Pfam" id="PF00675"/>
    </source>
</evidence>
<dbReference type="InterPro" id="IPR050361">
    <property type="entry name" value="MPP/UQCRC_Complex"/>
</dbReference>
<dbReference type="InterPro" id="IPR011249">
    <property type="entry name" value="Metalloenz_LuxS/M16"/>
</dbReference>
<dbReference type="Pfam" id="PF00675">
    <property type="entry name" value="Peptidase_M16"/>
    <property type="match status" value="1"/>
</dbReference>
<name>A0A8B8I0F0_VANTA</name>
<dbReference type="RefSeq" id="XP_026489536.2">
    <property type="nucleotide sequence ID" value="XM_026633751.2"/>
</dbReference>